<dbReference type="InterPro" id="IPR001830">
    <property type="entry name" value="Glyco_trans_20"/>
</dbReference>
<dbReference type="PANTHER" id="PTHR10788">
    <property type="entry name" value="TREHALOSE-6-PHOSPHATE SYNTHASE"/>
    <property type="match status" value="1"/>
</dbReference>
<name>A0A9W6Z234_AMBMO</name>
<dbReference type="GO" id="GO:0003825">
    <property type="term" value="F:alpha,alpha-trehalose-phosphate synthase (UDP-forming) activity"/>
    <property type="evidence" value="ECO:0007669"/>
    <property type="project" value="TreeGrafter"/>
</dbReference>
<reference evidence="1" key="1">
    <citation type="submission" date="2023-04" db="EMBL/GenBank/DDBJ databases">
        <title>Ambrosiozyma monospora NBRC 1965.</title>
        <authorList>
            <person name="Ichikawa N."/>
            <person name="Sato H."/>
            <person name="Tonouchi N."/>
        </authorList>
    </citation>
    <scope>NUCLEOTIDE SEQUENCE</scope>
    <source>
        <strain evidence="1">NBRC 1965</strain>
    </source>
</reference>
<dbReference type="Proteomes" id="UP001165063">
    <property type="component" value="Unassembled WGS sequence"/>
</dbReference>
<comment type="caution">
    <text evidence="1">The sequence shown here is derived from an EMBL/GenBank/DDBJ whole genome shotgun (WGS) entry which is preliminary data.</text>
</comment>
<dbReference type="EMBL" id="BSXU01004068">
    <property type="protein sequence ID" value="GMG40680.1"/>
    <property type="molecule type" value="Genomic_DNA"/>
</dbReference>
<evidence type="ECO:0000313" key="2">
    <source>
        <dbReference type="Proteomes" id="UP001165063"/>
    </source>
</evidence>
<keyword evidence="2" id="KW-1185">Reference proteome</keyword>
<dbReference type="GO" id="GO:0005992">
    <property type="term" value="P:trehalose biosynthetic process"/>
    <property type="evidence" value="ECO:0007669"/>
    <property type="project" value="InterPro"/>
</dbReference>
<gene>
    <name evidence="1" type="ORF">Amon01_000640200</name>
</gene>
<evidence type="ECO:0000313" key="1">
    <source>
        <dbReference type="EMBL" id="GMG40680.1"/>
    </source>
</evidence>
<dbReference type="Pfam" id="PF02358">
    <property type="entry name" value="Trehalose_PPase"/>
    <property type="match status" value="1"/>
</dbReference>
<dbReference type="GO" id="GO:0004805">
    <property type="term" value="F:trehalose-phosphatase activity"/>
    <property type="evidence" value="ECO:0007669"/>
    <property type="project" value="TreeGrafter"/>
</dbReference>
<sequence length="279" mass="31223">MRNSVFLLGYSERFDLLRKHGRLQDVGLIAENGGFIKMPHSGSTNNNSGINSSKNYNDWIKVFDENEKEWMPTVISMMKSFTESLPQSYIEVEECTVRLHTESCTDIEKQHKLKLVGDLIAHINELYAKDFHLHANLVNGVVIVQEAHLIHRALTYILNNPPEKQPLEHVAFDIGDLTFNEMNHSNSSVIKLNDSGVPFDFMFYAGGDTPTDEDVFKSFGGIKKEVNDNSISVKVGCSGSNSKASEKLKGINELLNILSRADTTTHLNSSLVVNHSTKL</sequence>
<accession>A0A9W6Z234</accession>
<dbReference type="AlphaFoldDB" id="A0A9W6Z234"/>
<dbReference type="GO" id="GO:0005946">
    <property type="term" value="C:alpha,alpha-trehalose-phosphate synthase complex (UDP-forming)"/>
    <property type="evidence" value="ECO:0007669"/>
    <property type="project" value="TreeGrafter"/>
</dbReference>
<dbReference type="PANTHER" id="PTHR10788:SF15">
    <property type="entry name" value="TREHALOSE SYNTHASE COMPLEX REGULATORY SUBUNIT TPS3-RELATED"/>
    <property type="match status" value="1"/>
</dbReference>
<proteinExistence type="predicted"/>
<organism evidence="1 2">
    <name type="scientific">Ambrosiozyma monospora</name>
    <name type="common">Yeast</name>
    <name type="synonym">Endomycopsis monosporus</name>
    <dbReference type="NCBI Taxonomy" id="43982"/>
    <lineage>
        <taxon>Eukaryota</taxon>
        <taxon>Fungi</taxon>
        <taxon>Dikarya</taxon>
        <taxon>Ascomycota</taxon>
        <taxon>Saccharomycotina</taxon>
        <taxon>Pichiomycetes</taxon>
        <taxon>Pichiales</taxon>
        <taxon>Pichiaceae</taxon>
        <taxon>Ambrosiozyma</taxon>
    </lineage>
</organism>
<dbReference type="InterPro" id="IPR003337">
    <property type="entry name" value="Trehalose_PPase"/>
</dbReference>
<dbReference type="GO" id="GO:0005829">
    <property type="term" value="C:cytosol"/>
    <property type="evidence" value="ECO:0007669"/>
    <property type="project" value="TreeGrafter"/>
</dbReference>
<protein>
    <submittedName>
        <fullName evidence="1">Unnamed protein product</fullName>
    </submittedName>
</protein>